<dbReference type="OrthoDB" id="3784230at2"/>
<dbReference type="InterPro" id="IPR057253">
    <property type="entry name" value="CoiA-like_N"/>
</dbReference>
<dbReference type="RefSeq" id="WP_135368498.1">
    <property type="nucleotide sequence ID" value="NZ_RKLX01000017.1"/>
</dbReference>
<feature type="domain" description="Competence protein CoiA-like N-terminal" evidence="2">
    <location>
        <begin position="15"/>
        <end position="53"/>
    </location>
</feature>
<dbReference type="Proteomes" id="UP000297348">
    <property type="component" value="Unassembled WGS sequence"/>
</dbReference>
<protein>
    <submittedName>
        <fullName evidence="3">Competence protein</fullName>
    </submittedName>
</protein>
<keyword evidence="4" id="KW-1185">Reference proteome</keyword>
<accession>A0A4Z0J686</accession>
<evidence type="ECO:0000313" key="3">
    <source>
        <dbReference type="EMBL" id="TGD18069.1"/>
    </source>
</evidence>
<evidence type="ECO:0000259" key="1">
    <source>
        <dbReference type="Pfam" id="PF06054"/>
    </source>
</evidence>
<dbReference type="Pfam" id="PF06054">
    <property type="entry name" value="CoiA_nuc"/>
    <property type="match status" value="1"/>
</dbReference>
<dbReference type="Pfam" id="PF25164">
    <property type="entry name" value="CoiA_N"/>
    <property type="match status" value="1"/>
</dbReference>
<proteinExistence type="predicted"/>
<dbReference type="InterPro" id="IPR010330">
    <property type="entry name" value="CoiA_nuc"/>
</dbReference>
<evidence type="ECO:0000259" key="2">
    <source>
        <dbReference type="Pfam" id="PF25164"/>
    </source>
</evidence>
<dbReference type="AlphaFoldDB" id="A0A4Z0J686"/>
<evidence type="ECO:0000313" key="4">
    <source>
        <dbReference type="Proteomes" id="UP000297348"/>
    </source>
</evidence>
<dbReference type="EMBL" id="RKLX01000017">
    <property type="protein sequence ID" value="TGD18069.1"/>
    <property type="molecule type" value="Genomic_DNA"/>
</dbReference>
<comment type="caution">
    <text evidence="3">The sequence shown here is derived from an EMBL/GenBank/DDBJ whole genome shotgun (WGS) entry which is preliminary data.</text>
</comment>
<feature type="domain" description="Competence protein CoiA nuclease-like" evidence="1">
    <location>
        <begin position="58"/>
        <end position="142"/>
    </location>
</feature>
<sequence length="364" mass="41384">MLIAKLDTVLVDAKNAQRGGSYVCPACGQRVVLHKGTRVQPYFAHRPAAPCTYPGEGETAQHVQGKRQLAAFFADWGTVTLERILPTIQQRADCWIAHQPQAIALEFQCSPISRDDVAQRTQGYRKVGAYPFWLLGKRYAQQQLGWGLIDRFAGWLKGWGLCLLFWDVDRQRLRVDHHICQAVTGDYQCQQTWVTSLAMLVRGPQRRQWWPDPNLARFRWELDRDLRRSSTVLQPLQTAVYLTGHHLAGFPESLVTTQVTPPLFGRGVLLWRIVVAAWLFEHVRFSLATARRLGEEAFRLVGGTTTAIRFQGPQLVNRALADLLADLVAGHFLQRIPNGWRVLAQPQWAADYTAWLENDEKKLG</sequence>
<gene>
    <name evidence="3" type="ORF">EGT51_09745</name>
</gene>
<name>A0A4Z0J686_9LACO</name>
<organism evidence="3 4">
    <name type="scientific">Levilactobacillus suantsaiihabitans</name>
    <dbReference type="NCBI Taxonomy" id="2487722"/>
    <lineage>
        <taxon>Bacteria</taxon>
        <taxon>Bacillati</taxon>
        <taxon>Bacillota</taxon>
        <taxon>Bacilli</taxon>
        <taxon>Lactobacillales</taxon>
        <taxon>Lactobacillaceae</taxon>
        <taxon>Levilactobacillus</taxon>
    </lineage>
</organism>
<reference evidence="3 4" key="1">
    <citation type="submission" date="2018-10" db="EMBL/GenBank/DDBJ databases">
        <title>Lactobacillus sp. R7 and Lactobacillus sp. R19 isolated from fermented mustard green product of Taiwan.</title>
        <authorList>
            <person name="Lin S.-T."/>
        </authorList>
    </citation>
    <scope>NUCLEOTIDE SEQUENCE [LARGE SCALE GENOMIC DNA]</scope>
    <source>
        <strain evidence="3 4">BCRC 81129</strain>
    </source>
</reference>